<dbReference type="EMBL" id="FNUC01000004">
    <property type="protein sequence ID" value="SEF18408.1"/>
    <property type="molecule type" value="Genomic_DNA"/>
</dbReference>
<evidence type="ECO:0000313" key="3">
    <source>
        <dbReference type="Proteomes" id="UP000181980"/>
    </source>
</evidence>
<dbReference type="OrthoDB" id="3699206at2"/>
<dbReference type="STRING" id="561176.SAMN04488561_6468"/>
<dbReference type="InterPro" id="IPR024520">
    <property type="entry name" value="DUF3558"/>
</dbReference>
<feature type="region of interest" description="Disordered" evidence="1">
    <location>
        <begin position="25"/>
        <end position="51"/>
    </location>
</feature>
<evidence type="ECO:0000256" key="1">
    <source>
        <dbReference type="SAM" id="MobiDB-lite"/>
    </source>
</evidence>
<organism evidence="2 3">
    <name type="scientific">Jiangella alba</name>
    <dbReference type="NCBI Taxonomy" id="561176"/>
    <lineage>
        <taxon>Bacteria</taxon>
        <taxon>Bacillati</taxon>
        <taxon>Actinomycetota</taxon>
        <taxon>Actinomycetes</taxon>
        <taxon>Jiangellales</taxon>
        <taxon>Jiangellaceae</taxon>
        <taxon>Jiangella</taxon>
    </lineage>
</organism>
<evidence type="ECO:0000313" key="2">
    <source>
        <dbReference type="EMBL" id="SEF18408.1"/>
    </source>
</evidence>
<accession>A0A1H5PZ03</accession>
<sequence>MRNRPMAATALALALLAGCGGDDEPVADSIFTDPPTAPPPAPAETTAPPAPQTVDACALLTQAEAEALAATPLDPPLAGEASCTWTGPVTGPTAQVEVYAGDGALKILDIDRQLGHVFTALPGIGDEAHLEDGMVFVLVDGTWIGVRLVRLDDPALFAGPLEDAARIVADRL</sequence>
<name>A0A1H5PZ03_9ACTN</name>
<protein>
    <recommendedName>
        <fullName evidence="4">DUF3558 domain-containing protein</fullName>
    </recommendedName>
</protein>
<reference evidence="3" key="1">
    <citation type="submission" date="2016-10" db="EMBL/GenBank/DDBJ databases">
        <authorList>
            <person name="Varghese N."/>
            <person name="Submissions S."/>
        </authorList>
    </citation>
    <scope>NUCLEOTIDE SEQUENCE [LARGE SCALE GENOMIC DNA]</scope>
    <source>
        <strain evidence="3">DSM 45237</strain>
    </source>
</reference>
<dbReference type="AlphaFoldDB" id="A0A1H5PZ03"/>
<gene>
    <name evidence="2" type="ORF">SAMN04488561_6468</name>
</gene>
<dbReference type="Pfam" id="PF12079">
    <property type="entry name" value="DUF3558"/>
    <property type="match status" value="1"/>
</dbReference>
<evidence type="ECO:0008006" key="4">
    <source>
        <dbReference type="Google" id="ProtNLM"/>
    </source>
</evidence>
<dbReference type="Proteomes" id="UP000181980">
    <property type="component" value="Unassembled WGS sequence"/>
</dbReference>
<keyword evidence="3" id="KW-1185">Reference proteome</keyword>
<dbReference type="PROSITE" id="PS51257">
    <property type="entry name" value="PROKAR_LIPOPROTEIN"/>
    <property type="match status" value="1"/>
</dbReference>
<proteinExistence type="predicted"/>